<name>A0A1B1Z8E8_9BACL</name>
<keyword evidence="4" id="KW-1185">Reference proteome</keyword>
<dbReference type="EMBL" id="CP016761">
    <property type="protein sequence ID" value="ANX13737.1"/>
    <property type="molecule type" value="Genomic_DNA"/>
</dbReference>
<proteinExistence type="predicted"/>
<dbReference type="Pfam" id="PF07833">
    <property type="entry name" value="Cu_amine_oxidN1"/>
    <property type="match status" value="1"/>
</dbReference>
<evidence type="ECO:0000259" key="2">
    <source>
        <dbReference type="Pfam" id="PF07833"/>
    </source>
</evidence>
<feature type="chain" id="PRO_5038726010" description="Copper amine oxidase-like N-terminal domain-containing protein" evidence="1">
    <location>
        <begin position="21"/>
        <end position="151"/>
    </location>
</feature>
<dbReference type="InterPro" id="IPR036582">
    <property type="entry name" value="Mao_N_sf"/>
</dbReference>
<gene>
    <name evidence="3" type="ORF">ABE41_017140</name>
</gene>
<evidence type="ECO:0000256" key="1">
    <source>
        <dbReference type="SAM" id="SignalP"/>
    </source>
</evidence>
<protein>
    <recommendedName>
        <fullName evidence="2">Copper amine oxidase-like N-terminal domain-containing protein</fullName>
    </recommendedName>
</protein>
<dbReference type="RefSeq" id="WP_066292989.1">
    <property type="nucleotide sequence ID" value="NZ_CP016761.1"/>
</dbReference>
<dbReference type="SUPFAM" id="SSF55383">
    <property type="entry name" value="Copper amine oxidase, domain N"/>
    <property type="match status" value="1"/>
</dbReference>
<feature type="domain" description="Copper amine oxidase-like N-terminal" evidence="2">
    <location>
        <begin position="57"/>
        <end position="150"/>
    </location>
</feature>
<keyword evidence="1" id="KW-0732">Signal</keyword>
<dbReference type="InterPro" id="IPR012854">
    <property type="entry name" value="Cu_amine_oxidase-like_N"/>
</dbReference>
<dbReference type="Proteomes" id="UP000077412">
    <property type="component" value="Chromosome"/>
</dbReference>
<reference evidence="3 4" key="1">
    <citation type="submission" date="2016-08" db="EMBL/GenBank/DDBJ databases">
        <title>Complete genome sequence of Fictibacillus arsenicus G25-54, a strain with toxicity to nematodes and a potential arsenic-resistance activity.</title>
        <authorList>
            <person name="Zheng Z."/>
        </authorList>
    </citation>
    <scope>NUCLEOTIDE SEQUENCE [LARGE SCALE GENOMIC DNA]</scope>
    <source>
        <strain evidence="3 4">G25-54</strain>
    </source>
</reference>
<evidence type="ECO:0000313" key="3">
    <source>
        <dbReference type="EMBL" id="ANX13737.1"/>
    </source>
</evidence>
<dbReference type="KEGG" id="far:ABE41_017140"/>
<evidence type="ECO:0000313" key="4">
    <source>
        <dbReference type="Proteomes" id="UP000077412"/>
    </source>
</evidence>
<accession>A0A1B1Z8E8</accession>
<dbReference type="AlphaFoldDB" id="A0A1B1Z8E8"/>
<sequence length="151" mass="16769">MKKSLAKWVTATTLAFTAVAATGTTGFAAKKEHKQESEMVTVVYQGEVLELEEAGARLFRENLILPVKAIAEANGGSVVYNEKSITATRGDISYTLRLHPRFFQFDNEDVLFAIIPSKIYSGKSINSLKFIERALGVTLEFNEEDNTLYIN</sequence>
<dbReference type="OrthoDB" id="9862081at2"/>
<organism evidence="3 4">
    <name type="scientific">Fictibacillus arsenicus</name>
    <dbReference type="NCBI Taxonomy" id="255247"/>
    <lineage>
        <taxon>Bacteria</taxon>
        <taxon>Bacillati</taxon>
        <taxon>Bacillota</taxon>
        <taxon>Bacilli</taxon>
        <taxon>Bacillales</taxon>
        <taxon>Fictibacillaceae</taxon>
        <taxon>Fictibacillus</taxon>
    </lineage>
</organism>
<feature type="signal peptide" evidence="1">
    <location>
        <begin position="1"/>
        <end position="20"/>
    </location>
</feature>